<keyword evidence="7 8" id="KW-0067">ATP-binding</keyword>
<dbReference type="GeneID" id="42004984"/>
<keyword evidence="6 8" id="KW-0418">Kinase</keyword>
<dbReference type="GO" id="GO:0032958">
    <property type="term" value="P:inositol phosphate biosynthetic process"/>
    <property type="evidence" value="ECO:0007669"/>
    <property type="project" value="TreeGrafter"/>
</dbReference>
<dbReference type="STRING" id="1806994.A0A507C783"/>
<evidence type="ECO:0000256" key="5">
    <source>
        <dbReference type="ARBA" id="ARBA00022741"/>
    </source>
</evidence>
<evidence type="ECO:0000256" key="7">
    <source>
        <dbReference type="ARBA" id="ARBA00022840"/>
    </source>
</evidence>
<comment type="catalytic activity">
    <reaction evidence="1 8">
        <text>1D-myo-inositol 1,3,4,5,6-pentakisphosphate + ATP = 1D-myo-inositol hexakisphosphate + ADP + H(+)</text>
        <dbReference type="Rhea" id="RHEA:20313"/>
        <dbReference type="ChEBI" id="CHEBI:15378"/>
        <dbReference type="ChEBI" id="CHEBI:30616"/>
        <dbReference type="ChEBI" id="CHEBI:57733"/>
        <dbReference type="ChEBI" id="CHEBI:58130"/>
        <dbReference type="ChEBI" id="CHEBI:456216"/>
        <dbReference type="EC" id="2.7.1.158"/>
    </reaction>
</comment>
<evidence type="ECO:0000313" key="9">
    <source>
        <dbReference type="EMBL" id="TPX33345.1"/>
    </source>
</evidence>
<organism evidence="9 10">
    <name type="scientific">Synchytrium microbalum</name>
    <dbReference type="NCBI Taxonomy" id="1806994"/>
    <lineage>
        <taxon>Eukaryota</taxon>
        <taxon>Fungi</taxon>
        <taxon>Fungi incertae sedis</taxon>
        <taxon>Chytridiomycota</taxon>
        <taxon>Chytridiomycota incertae sedis</taxon>
        <taxon>Chytridiomycetes</taxon>
        <taxon>Synchytriales</taxon>
        <taxon>Synchytriaceae</taxon>
        <taxon>Synchytrium</taxon>
    </lineage>
</organism>
<dbReference type="GO" id="GO:0005634">
    <property type="term" value="C:nucleus"/>
    <property type="evidence" value="ECO:0007669"/>
    <property type="project" value="TreeGrafter"/>
</dbReference>
<dbReference type="EC" id="2.7.1.158" evidence="2 8"/>
<keyword evidence="5 8" id="KW-0547">Nucleotide-binding</keyword>
<evidence type="ECO:0000256" key="6">
    <source>
        <dbReference type="ARBA" id="ARBA00022777"/>
    </source>
</evidence>
<name>A0A507C783_9FUNG</name>
<dbReference type="PANTHER" id="PTHR14456">
    <property type="entry name" value="INOSITOL POLYPHOSPHATE KINASE 1"/>
    <property type="match status" value="1"/>
</dbReference>
<dbReference type="Pfam" id="PF06090">
    <property type="entry name" value="Ins_P5_2-kin"/>
    <property type="match status" value="1"/>
</dbReference>
<comment type="caution">
    <text evidence="9">The sequence shown here is derived from an EMBL/GenBank/DDBJ whole genome shotgun (WGS) entry which is preliminary data.</text>
</comment>
<dbReference type="Proteomes" id="UP000319731">
    <property type="component" value="Unassembled WGS sequence"/>
</dbReference>
<evidence type="ECO:0000256" key="4">
    <source>
        <dbReference type="ARBA" id="ARBA00022679"/>
    </source>
</evidence>
<evidence type="ECO:0000256" key="2">
    <source>
        <dbReference type="ARBA" id="ARBA00012023"/>
    </source>
</evidence>
<sequence>MNVISEERPELLKPDLWSFRGEGNVNLVLSYIGGDHWASGMVLRLEKERKSDAEYIPSSFELITYARQTTQRLLGSKYVDSLALLQVKKDFLQDLAEMIQPLRTDHRKQQSLDTTKDVGILMRDHTQFKWPPALDMKFPSELCLELKLKWGFLPKGEVSPVKKQACRFCRMQAFRVARNKDYIPCSFCPLDVFSGDETRMVEAFQDLYRVPHTYMRAFVDGTAVDSCSDAFVTFISKFMRDDNKDSALDRLWTLAAKALKKDGILNLVKLHQSELDSLDIEVLYPLLLRHNVPLVNPNVENWKRIVETYLEKRVPSSSASAEALRQRLYEFCISTTLKDISIFVTMTEKLSDSVQPTDGDGAVGIGDQEYAFKVRVADLDLKSATKVKKYFEQDRDIVNDFVKSKSTRVCIS</sequence>
<dbReference type="PANTHER" id="PTHR14456:SF2">
    <property type="entry name" value="INOSITOL-PENTAKISPHOSPHATE 2-KINASE"/>
    <property type="match status" value="1"/>
</dbReference>
<dbReference type="Gene3D" id="3.30.200.110">
    <property type="entry name" value="Inositol-pentakisphosphate 2-kinase, N-lobe"/>
    <property type="match status" value="2"/>
</dbReference>
<protein>
    <recommendedName>
        <fullName evidence="3 8">Inositol-pentakisphosphate 2-kinase</fullName>
        <ecNumber evidence="2 8">2.7.1.158</ecNumber>
    </recommendedName>
</protein>
<dbReference type="EMBL" id="QEAO01000021">
    <property type="protein sequence ID" value="TPX33345.1"/>
    <property type="molecule type" value="Genomic_DNA"/>
</dbReference>
<evidence type="ECO:0000256" key="8">
    <source>
        <dbReference type="RuleBase" id="RU364126"/>
    </source>
</evidence>
<dbReference type="InterPro" id="IPR009286">
    <property type="entry name" value="Ins_P5_2-kin"/>
</dbReference>
<evidence type="ECO:0000256" key="3">
    <source>
        <dbReference type="ARBA" id="ARBA00014846"/>
    </source>
</evidence>
<dbReference type="InterPro" id="IPR043001">
    <property type="entry name" value="IP5_2-K_N_lobe"/>
</dbReference>
<gene>
    <name evidence="9" type="primary">IPK1</name>
    <name evidence="9" type="ORF">SmJEL517_g03759</name>
</gene>
<keyword evidence="4 8" id="KW-0808">Transferase</keyword>
<evidence type="ECO:0000256" key="1">
    <source>
        <dbReference type="ARBA" id="ARBA00001774"/>
    </source>
</evidence>
<keyword evidence="10" id="KW-1185">Reference proteome</keyword>
<evidence type="ECO:0000313" key="10">
    <source>
        <dbReference type="Proteomes" id="UP000319731"/>
    </source>
</evidence>
<dbReference type="OrthoDB" id="272370at2759"/>
<reference evidence="9 10" key="1">
    <citation type="journal article" date="2019" name="Sci. Rep.">
        <title>Comparative genomics of chytrid fungi reveal insights into the obligate biotrophic and pathogenic lifestyle of Synchytrium endobioticum.</title>
        <authorList>
            <person name="van de Vossenberg B.T.L.H."/>
            <person name="Warris S."/>
            <person name="Nguyen H.D.T."/>
            <person name="van Gent-Pelzer M.P.E."/>
            <person name="Joly D.L."/>
            <person name="van de Geest H.C."/>
            <person name="Bonants P.J.M."/>
            <person name="Smith D.S."/>
            <person name="Levesque C.A."/>
            <person name="van der Lee T.A.J."/>
        </authorList>
    </citation>
    <scope>NUCLEOTIDE SEQUENCE [LARGE SCALE GENOMIC DNA]</scope>
    <source>
        <strain evidence="9 10">JEL517</strain>
    </source>
</reference>
<comment type="function">
    <text evidence="8">Phosphorylates Ins(1,3,4,5,6)P5 at position 2 to form Ins(1,2,3,4,5,6)P6 (InsP6 or phytate).</text>
</comment>
<dbReference type="AlphaFoldDB" id="A0A507C783"/>
<proteinExistence type="predicted"/>
<dbReference type="GO" id="GO:0005524">
    <property type="term" value="F:ATP binding"/>
    <property type="evidence" value="ECO:0007669"/>
    <property type="project" value="UniProtKB-KW"/>
</dbReference>
<dbReference type="GO" id="GO:0035299">
    <property type="term" value="F:inositol-1,3,4,5,6-pentakisphosphate 2-kinase activity"/>
    <property type="evidence" value="ECO:0007669"/>
    <property type="project" value="UniProtKB-EC"/>
</dbReference>
<dbReference type="RefSeq" id="XP_031024357.1">
    <property type="nucleotide sequence ID" value="XM_031169687.1"/>
</dbReference>
<comment type="domain">
    <text evidence="8">The EXKPK motif is conserved in inositol-pentakisphosphate 2-kinases of both family 1 and 2.</text>
</comment>
<accession>A0A507C783</accession>